<dbReference type="AlphaFoldDB" id="A0A9X9BP65"/>
<evidence type="ECO:0000313" key="3">
    <source>
        <dbReference type="Proteomes" id="UP000316123"/>
    </source>
</evidence>
<feature type="region of interest" description="Disordered" evidence="1">
    <location>
        <begin position="80"/>
        <end position="125"/>
    </location>
</feature>
<proteinExistence type="predicted"/>
<organism evidence="2 3">
    <name type="scientific">Pseudomonas marginalis</name>
    <name type="common">Pseudomonas panacis</name>
    <dbReference type="NCBI Taxonomy" id="298"/>
    <lineage>
        <taxon>Bacteria</taxon>
        <taxon>Pseudomonadati</taxon>
        <taxon>Pseudomonadota</taxon>
        <taxon>Gammaproteobacteria</taxon>
        <taxon>Pseudomonadales</taxon>
        <taxon>Pseudomonadaceae</taxon>
        <taxon>Pseudomonas</taxon>
    </lineage>
</organism>
<sequence length="125" mass="13695">MAFDLKSPRQTRWPNAGFGAWVTRQDAGLAALGQGWPIAAAHAPKPSFGHTEPRRGAECWGEAFLVTFGALPKVTRCKSGTLSGRDRSNGYVLNQIQRHGRPEGRHGNKPPDRTSRSYTLNRATV</sequence>
<protein>
    <submittedName>
        <fullName evidence="2">Uncharacterized protein</fullName>
    </submittedName>
</protein>
<accession>A0A9X9BP65</accession>
<dbReference type="Proteomes" id="UP000316123">
    <property type="component" value="Unassembled WGS sequence"/>
</dbReference>
<comment type="caution">
    <text evidence="2">The sequence shown here is derived from an EMBL/GenBank/DDBJ whole genome shotgun (WGS) entry which is preliminary data.</text>
</comment>
<reference evidence="2 3" key="1">
    <citation type="submission" date="2019-06" db="EMBL/GenBank/DDBJ databases">
        <title>Pseudomonas bimorpha sp. nov. isolated from bovine raw milk and skim milk concentrate.</title>
        <authorList>
            <person name="Hofmann K."/>
            <person name="Huptas C."/>
            <person name="Doll E."/>
            <person name="Scherer S."/>
            <person name="Wenning M."/>
        </authorList>
    </citation>
    <scope>NUCLEOTIDE SEQUENCE [LARGE SCALE GENOMIC DNA]</scope>
    <source>
        <strain evidence="2 3">DSM 13124</strain>
    </source>
</reference>
<dbReference type="OrthoDB" id="7022318at2"/>
<name>A0A9X9BP65_PSEMA</name>
<gene>
    <name evidence="2" type="ORF">FIV41_23070</name>
</gene>
<dbReference type="EMBL" id="VFEQ01000019">
    <property type="protein sequence ID" value="TWR53946.1"/>
    <property type="molecule type" value="Genomic_DNA"/>
</dbReference>
<feature type="compositionally biased region" description="Basic and acidic residues" evidence="1">
    <location>
        <begin position="100"/>
        <end position="115"/>
    </location>
</feature>
<feature type="compositionally biased region" description="Polar residues" evidence="1">
    <location>
        <begin position="116"/>
        <end position="125"/>
    </location>
</feature>
<evidence type="ECO:0000313" key="2">
    <source>
        <dbReference type="EMBL" id="TWR53946.1"/>
    </source>
</evidence>
<evidence type="ECO:0000256" key="1">
    <source>
        <dbReference type="SAM" id="MobiDB-lite"/>
    </source>
</evidence>